<reference evidence="3 4" key="1">
    <citation type="submission" date="2018-01" db="EMBL/GenBank/DDBJ databases">
        <title>Lactibacter flavus gen. nov., sp. nov., a novel bacterium of the family Propionibacteriaceae isolated from raw milk and dairy products.</title>
        <authorList>
            <person name="Wenning M."/>
            <person name="Breitenwieser F."/>
            <person name="Huptas C."/>
            <person name="von Neubeck M."/>
            <person name="Busse H.-J."/>
            <person name="Scherer S."/>
        </authorList>
    </citation>
    <scope>NUCLEOTIDE SEQUENCE [LARGE SCALE GENOMIC DNA]</scope>
    <source>
        <strain evidence="3 4">VG341</strain>
    </source>
</reference>
<dbReference type="SUPFAM" id="SSF50814">
    <property type="entry name" value="Lipocalins"/>
    <property type="match status" value="1"/>
</dbReference>
<accession>A0A4Q2EJN9</accession>
<evidence type="ECO:0000256" key="1">
    <source>
        <dbReference type="HAMAP-Rule" id="MF_01297"/>
    </source>
</evidence>
<dbReference type="InterPro" id="IPR014878">
    <property type="entry name" value="THAP4-like_heme-bd"/>
</dbReference>
<comment type="caution">
    <text evidence="3">The sequence shown here is derived from an EMBL/GenBank/DDBJ whole genome shotgun (WGS) entry which is preliminary data.</text>
</comment>
<evidence type="ECO:0000313" key="4">
    <source>
        <dbReference type="Proteomes" id="UP000290624"/>
    </source>
</evidence>
<feature type="short sequence motif" description="GXWXGXG" evidence="1">
    <location>
        <begin position="20"/>
        <end position="26"/>
    </location>
</feature>
<dbReference type="EMBL" id="PPCV01000002">
    <property type="protein sequence ID" value="RXW32926.1"/>
    <property type="molecule type" value="Genomic_DNA"/>
</dbReference>
<evidence type="ECO:0000313" key="3">
    <source>
        <dbReference type="EMBL" id="RXW32926.1"/>
    </source>
</evidence>
<proteinExistence type="inferred from homology"/>
<dbReference type="Pfam" id="PF08768">
    <property type="entry name" value="THAP4_heme-bd"/>
    <property type="match status" value="1"/>
</dbReference>
<dbReference type="InterPro" id="IPR045165">
    <property type="entry name" value="Nitrobindin"/>
</dbReference>
<dbReference type="PANTHER" id="PTHR15854">
    <property type="entry name" value="THAP4 PROTEIN"/>
    <property type="match status" value="1"/>
</dbReference>
<dbReference type="RefSeq" id="WP_129457827.1">
    <property type="nucleotide sequence ID" value="NZ_PPCV01000002.1"/>
</dbReference>
<gene>
    <name evidence="3" type="ORF">C1706_03340</name>
</gene>
<comment type="caution">
    <text evidence="1">Lacks conserved residue(s) required for the propagation of feature annotation.</text>
</comment>
<organism evidence="3 4">
    <name type="scientific">Propioniciclava flava</name>
    <dbReference type="NCBI Taxonomy" id="2072026"/>
    <lineage>
        <taxon>Bacteria</taxon>
        <taxon>Bacillati</taxon>
        <taxon>Actinomycetota</taxon>
        <taxon>Actinomycetes</taxon>
        <taxon>Propionibacteriales</taxon>
        <taxon>Propionibacteriaceae</taxon>
        <taxon>Propioniciclava</taxon>
    </lineage>
</organism>
<dbReference type="CDD" id="cd07828">
    <property type="entry name" value="lipocalin_heme-bd-THAP4-like"/>
    <property type="match status" value="1"/>
</dbReference>
<dbReference type="Gene3D" id="2.40.128.20">
    <property type="match status" value="1"/>
</dbReference>
<dbReference type="HAMAP" id="MF_01297">
    <property type="entry name" value="nitrobindin"/>
    <property type="match status" value="1"/>
</dbReference>
<dbReference type="InterPro" id="IPR022939">
    <property type="entry name" value="Nb(III)_bact/plant"/>
</dbReference>
<dbReference type="PANTHER" id="PTHR15854:SF4">
    <property type="entry name" value="PEROXYNITRITE ISOMERASE THAP4"/>
    <property type="match status" value="1"/>
</dbReference>
<protein>
    <recommendedName>
        <fullName evidence="1">Ferric nitrobindin-like protein</fullName>
    </recommendedName>
</protein>
<keyword evidence="4" id="KW-1185">Reference proteome</keyword>
<evidence type="ECO:0000259" key="2">
    <source>
        <dbReference type="Pfam" id="PF08768"/>
    </source>
</evidence>
<dbReference type="AlphaFoldDB" id="A0A4Q2EJN9"/>
<feature type="domain" description="THAP4-like heme-binding" evidence="2">
    <location>
        <begin position="12"/>
        <end position="163"/>
    </location>
</feature>
<comment type="similarity">
    <text evidence="1">Belongs to the nitrobindin family.</text>
</comment>
<dbReference type="Proteomes" id="UP000290624">
    <property type="component" value="Unassembled WGS sequence"/>
</dbReference>
<dbReference type="OrthoDB" id="4804006at2"/>
<name>A0A4Q2EJN9_9ACTN</name>
<sequence>MIEIPSDINPALAGLAWLRGRWEGRGFREWPGEEKIEFGVQIDFAENGADYLHYLAQFFTLDAEGTPMEPLTIETGFWRADMDAKVDVVMCSPEGYAEIWYGDVQPGRLDLTTDVVVRSPRAQVEYTAGRRLYGLVDGNLMYSFDRATSEESLRPFMWATLRKA</sequence>
<dbReference type="InterPro" id="IPR012674">
    <property type="entry name" value="Calycin"/>
</dbReference>
<comment type="caution">
    <text evidence="1">Lacks the conserved His residue that binds heme iron in the nitrobindin family.</text>
</comment>